<organism evidence="1 2">
    <name type="scientific">Armillaria solidipes</name>
    <dbReference type="NCBI Taxonomy" id="1076256"/>
    <lineage>
        <taxon>Eukaryota</taxon>
        <taxon>Fungi</taxon>
        <taxon>Dikarya</taxon>
        <taxon>Basidiomycota</taxon>
        <taxon>Agaricomycotina</taxon>
        <taxon>Agaricomycetes</taxon>
        <taxon>Agaricomycetidae</taxon>
        <taxon>Agaricales</taxon>
        <taxon>Marasmiineae</taxon>
        <taxon>Physalacriaceae</taxon>
        <taxon>Armillaria</taxon>
    </lineage>
</organism>
<sequence>MPLLVMLYMNSITVDASPIRLSSLRPGFAQGHCKTYPRNHRPTIPSSQPLPTSLMITVCVHDSIIQPKIPPSIPAASPQTILPQELIDIIIDYLYNDTYSLRACALVASSWSGRSQQNLFSRITLTGRPWPDKPNGRTSAELLLRLIESAPHTIPNFVQHLEIIEGDVFKCDRWLGQSIPALDRILPVLTNLRTFHINFSYALWRDVPGIHNFLLSASKLPDLHKVTIANLADVPSWDMLFTLLEGSNVANICLEDVMTCALTDSSQTYVPGSVRIPLETLSLSLASDELWRFSSWLADPSCFLQVAGLRKLRIDILYSQEMKVFPRLLETLHMSSLQVIEIRLEALNSADADHLPDISRFRHIRLTLTPEGLRCGSEGWISASVAAQCWERLLKNFRENVIETVTLMLPKVHPDKFPEVERMCWVALDAALTRADMSHLRRVYLEDESSQGMGYRDAVIKDILPNLYERGLLVF</sequence>
<evidence type="ECO:0000313" key="1">
    <source>
        <dbReference type="EMBL" id="PBK65297.1"/>
    </source>
</evidence>
<reference evidence="2" key="1">
    <citation type="journal article" date="2017" name="Nat. Ecol. Evol.">
        <title>Genome expansion and lineage-specific genetic innovations in the forest pathogenic fungi Armillaria.</title>
        <authorList>
            <person name="Sipos G."/>
            <person name="Prasanna A.N."/>
            <person name="Walter M.C."/>
            <person name="O'Connor E."/>
            <person name="Balint B."/>
            <person name="Krizsan K."/>
            <person name="Kiss B."/>
            <person name="Hess J."/>
            <person name="Varga T."/>
            <person name="Slot J."/>
            <person name="Riley R."/>
            <person name="Boka B."/>
            <person name="Rigling D."/>
            <person name="Barry K."/>
            <person name="Lee J."/>
            <person name="Mihaltcheva S."/>
            <person name="LaButti K."/>
            <person name="Lipzen A."/>
            <person name="Waldron R."/>
            <person name="Moloney N.M."/>
            <person name="Sperisen C."/>
            <person name="Kredics L."/>
            <person name="Vagvoelgyi C."/>
            <person name="Patrignani A."/>
            <person name="Fitzpatrick D."/>
            <person name="Nagy I."/>
            <person name="Doyle S."/>
            <person name="Anderson J.B."/>
            <person name="Grigoriev I.V."/>
            <person name="Gueldener U."/>
            <person name="Muensterkoetter M."/>
            <person name="Nagy L.G."/>
        </authorList>
    </citation>
    <scope>NUCLEOTIDE SEQUENCE [LARGE SCALE GENOMIC DNA]</scope>
    <source>
        <strain evidence="2">28-4</strain>
    </source>
</reference>
<protein>
    <submittedName>
        <fullName evidence="1">Uncharacterized protein</fullName>
    </submittedName>
</protein>
<dbReference type="AlphaFoldDB" id="A0A2H3BL71"/>
<proteinExistence type="predicted"/>
<dbReference type="EMBL" id="KZ293446">
    <property type="protein sequence ID" value="PBK65297.1"/>
    <property type="molecule type" value="Genomic_DNA"/>
</dbReference>
<keyword evidence="2" id="KW-1185">Reference proteome</keyword>
<name>A0A2H3BL71_9AGAR</name>
<evidence type="ECO:0000313" key="2">
    <source>
        <dbReference type="Proteomes" id="UP000218334"/>
    </source>
</evidence>
<dbReference type="Proteomes" id="UP000218334">
    <property type="component" value="Unassembled WGS sequence"/>
</dbReference>
<accession>A0A2H3BL71</accession>
<gene>
    <name evidence="1" type="ORF">ARMSODRAFT_961297</name>
</gene>